<evidence type="ECO:0000256" key="1">
    <source>
        <dbReference type="SAM" id="MobiDB-lite"/>
    </source>
</evidence>
<accession>A0ABN8MGA0</accession>
<dbReference type="InterPro" id="IPR018800">
    <property type="entry name" value="PRCC"/>
</dbReference>
<feature type="region of interest" description="Disordered" evidence="1">
    <location>
        <begin position="494"/>
        <end position="516"/>
    </location>
</feature>
<comment type="caution">
    <text evidence="2">The sequence shown here is derived from an EMBL/GenBank/DDBJ whole genome shotgun (WGS) entry which is preliminary data.</text>
</comment>
<sequence>MSLVAYGSSGEESDSSDSEEVQSSRVSKELIITNNDGQEDGEKLTSTVEGREEENKTGLVLPSPKQRNETSNSVKSKGSFSLSSFLPKPKNISNREKESTDTSDEKPSISSSAMMDDEEEILEIEEDYEPIVKRTKKIQSTQIEDKPKSVGSLFSLLPSPWQAENSWLKTANPKVKAKSKQTTSEERGSKQPVKIVIPIAPKTDSDDEDDSPAAKKIIPSKEGSGLKSLLPKPKHSITMKADNPNKPSVKLASRPLIPHTLTKKAKAAEKMPQKTAKVLNQAEGAISDDEDEPVSFFTFSDETESLTDEKAETIQNQDAKSNSGLKVNEPVQEISNQAVTSFLGGEVPSTSPTFQGSASLTESKQQVMEVHSAQIDFGREESFSSGELETKTCYYEQQPAQNQQYPGYSANDYQYYSYNTGYYGQESEPYTYTYPTGTPTQEPTQFQETNNIDLEKLHKLKGKRNRHEEINIVDVNADDQIGNSAEMVAKYGTEEVAHRPSRKKKDMPTAQQRRKHQITYLAYQAKEREFELRQQWSANRQTRRQTQSKYGF</sequence>
<name>A0ABN8MGA0_9CNID</name>
<feature type="region of interest" description="Disordered" evidence="1">
    <location>
        <begin position="165"/>
        <end position="257"/>
    </location>
</feature>
<proteinExistence type="predicted"/>
<feature type="compositionally biased region" description="Polar residues" evidence="1">
    <location>
        <begin position="313"/>
        <end position="325"/>
    </location>
</feature>
<protein>
    <recommendedName>
        <fullName evidence="4">Proline-rich protein PRCC</fullName>
    </recommendedName>
</protein>
<feature type="compositionally biased region" description="Acidic residues" evidence="1">
    <location>
        <begin position="115"/>
        <end position="129"/>
    </location>
</feature>
<evidence type="ECO:0000313" key="3">
    <source>
        <dbReference type="Proteomes" id="UP001159427"/>
    </source>
</evidence>
<dbReference type="PANTHER" id="PTHR13621">
    <property type="entry name" value="PROLINE-RICH PROTEIN PRCC"/>
    <property type="match status" value="1"/>
</dbReference>
<dbReference type="Proteomes" id="UP001159427">
    <property type="component" value="Unassembled WGS sequence"/>
</dbReference>
<gene>
    <name evidence="2" type="ORF">PEVE_00034766</name>
</gene>
<evidence type="ECO:0008006" key="4">
    <source>
        <dbReference type="Google" id="ProtNLM"/>
    </source>
</evidence>
<feature type="compositionally biased region" description="Polar residues" evidence="1">
    <location>
        <begin position="348"/>
        <end position="366"/>
    </location>
</feature>
<organism evidence="2 3">
    <name type="scientific">Porites evermanni</name>
    <dbReference type="NCBI Taxonomy" id="104178"/>
    <lineage>
        <taxon>Eukaryota</taxon>
        <taxon>Metazoa</taxon>
        <taxon>Cnidaria</taxon>
        <taxon>Anthozoa</taxon>
        <taxon>Hexacorallia</taxon>
        <taxon>Scleractinia</taxon>
        <taxon>Fungiina</taxon>
        <taxon>Poritidae</taxon>
        <taxon>Porites</taxon>
    </lineage>
</organism>
<feature type="region of interest" description="Disordered" evidence="1">
    <location>
        <begin position="1"/>
        <end position="130"/>
    </location>
</feature>
<feature type="region of interest" description="Disordered" evidence="1">
    <location>
        <begin position="343"/>
        <end position="367"/>
    </location>
</feature>
<evidence type="ECO:0000313" key="2">
    <source>
        <dbReference type="EMBL" id="CAH3028717.1"/>
    </source>
</evidence>
<feature type="region of interest" description="Disordered" evidence="1">
    <location>
        <begin position="303"/>
        <end position="325"/>
    </location>
</feature>
<feature type="compositionally biased region" description="Low complexity" evidence="1">
    <location>
        <begin position="71"/>
        <end position="90"/>
    </location>
</feature>
<keyword evidence="3" id="KW-1185">Reference proteome</keyword>
<feature type="compositionally biased region" description="Acidic residues" evidence="1">
    <location>
        <begin position="11"/>
        <end position="20"/>
    </location>
</feature>
<dbReference type="Pfam" id="PF10253">
    <property type="entry name" value="PRCC"/>
    <property type="match status" value="1"/>
</dbReference>
<dbReference type="PANTHER" id="PTHR13621:SF2">
    <property type="entry name" value="PROLINE-RICH PROTEIN PRCC"/>
    <property type="match status" value="1"/>
</dbReference>
<dbReference type="EMBL" id="CALNXI010000530">
    <property type="protein sequence ID" value="CAH3028717.1"/>
    <property type="molecule type" value="Genomic_DNA"/>
</dbReference>
<feature type="compositionally biased region" description="Basic and acidic residues" evidence="1">
    <location>
        <begin position="93"/>
        <end position="107"/>
    </location>
</feature>
<reference evidence="2 3" key="1">
    <citation type="submission" date="2022-05" db="EMBL/GenBank/DDBJ databases">
        <authorList>
            <consortium name="Genoscope - CEA"/>
            <person name="William W."/>
        </authorList>
    </citation>
    <scope>NUCLEOTIDE SEQUENCE [LARGE SCALE GENOMIC DNA]</scope>
</reference>